<proteinExistence type="predicted"/>
<gene>
    <name evidence="1" type="ORF">rCG_49929</name>
</gene>
<dbReference type="SUPFAM" id="SSF100920">
    <property type="entry name" value="Heat shock protein 70kD (HSP70), peptide-binding domain"/>
    <property type="match status" value="1"/>
</dbReference>
<dbReference type="AlphaFoldDB" id="A6K4Y9"/>
<sequence length="72" mass="8246">MMQLSRDKFENVKHVPLLDVTPLPLGIEIPDRVMPLSSSTVPPFPPSRHIFTVYSDKQLDVDFFSYRKVKGS</sequence>
<dbReference type="Proteomes" id="UP000234681">
    <property type="component" value="Chromosome X"/>
</dbReference>
<reference evidence="2" key="1">
    <citation type="submission" date="2005-09" db="EMBL/GenBank/DDBJ databases">
        <authorList>
            <person name="Mural R.J."/>
            <person name="Li P.W."/>
            <person name="Adams M.D."/>
            <person name="Amanatides P.G."/>
            <person name="Baden-Tillson H."/>
            <person name="Barnstead M."/>
            <person name="Chin S.H."/>
            <person name="Dew I."/>
            <person name="Evans C.A."/>
            <person name="Ferriera S."/>
            <person name="Flanigan M."/>
            <person name="Fosler C."/>
            <person name="Glodek A."/>
            <person name="Gu Z."/>
            <person name="Holt R.A."/>
            <person name="Jennings D."/>
            <person name="Kraft C.L."/>
            <person name="Lu F."/>
            <person name="Nguyen T."/>
            <person name="Nusskern D.R."/>
            <person name="Pfannkoch C.M."/>
            <person name="Sitter C."/>
            <person name="Sutton G.G."/>
            <person name="Venter J.C."/>
            <person name="Wang Z."/>
            <person name="Woodage T."/>
            <person name="Zheng X.H."/>
            <person name="Zhong F."/>
        </authorList>
    </citation>
    <scope>NUCLEOTIDE SEQUENCE [LARGE SCALE GENOMIC DNA]</scope>
    <source>
        <strain>BN</strain>
        <strain evidence="2">Sprague-Dawley</strain>
    </source>
</reference>
<dbReference type="EMBL" id="CH474019">
    <property type="protein sequence ID" value="EDL86157.1"/>
    <property type="molecule type" value="Genomic_DNA"/>
</dbReference>
<accession>A6K4Y9</accession>
<evidence type="ECO:0000313" key="1">
    <source>
        <dbReference type="EMBL" id="EDL86157.1"/>
    </source>
</evidence>
<name>A6K4Y9_RAT</name>
<protein>
    <submittedName>
        <fullName evidence="1">RCG49929</fullName>
    </submittedName>
</protein>
<evidence type="ECO:0000313" key="2">
    <source>
        <dbReference type="Proteomes" id="UP000234681"/>
    </source>
</evidence>
<dbReference type="InterPro" id="IPR029047">
    <property type="entry name" value="HSP70_peptide-bd_sf"/>
</dbReference>
<organism evidence="1 2">
    <name type="scientific">Rattus norvegicus</name>
    <name type="common">Rat</name>
    <dbReference type="NCBI Taxonomy" id="10116"/>
    <lineage>
        <taxon>Eukaryota</taxon>
        <taxon>Metazoa</taxon>
        <taxon>Chordata</taxon>
        <taxon>Craniata</taxon>
        <taxon>Vertebrata</taxon>
        <taxon>Euteleostomi</taxon>
        <taxon>Mammalia</taxon>
        <taxon>Eutheria</taxon>
        <taxon>Euarchontoglires</taxon>
        <taxon>Glires</taxon>
        <taxon>Rodentia</taxon>
        <taxon>Myomorpha</taxon>
        <taxon>Muroidea</taxon>
        <taxon>Muridae</taxon>
        <taxon>Murinae</taxon>
        <taxon>Rattus</taxon>
    </lineage>
</organism>